<organism evidence="2 3">
    <name type="scientific">Armillaria tabescens</name>
    <name type="common">Ringless honey mushroom</name>
    <name type="synonym">Agaricus tabescens</name>
    <dbReference type="NCBI Taxonomy" id="1929756"/>
    <lineage>
        <taxon>Eukaryota</taxon>
        <taxon>Fungi</taxon>
        <taxon>Dikarya</taxon>
        <taxon>Basidiomycota</taxon>
        <taxon>Agaricomycotina</taxon>
        <taxon>Agaricomycetes</taxon>
        <taxon>Agaricomycetidae</taxon>
        <taxon>Agaricales</taxon>
        <taxon>Marasmiineae</taxon>
        <taxon>Physalacriaceae</taxon>
        <taxon>Desarmillaria</taxon>
    </lineage>
</organism>
<comment type="caution">
    <text evidence="2">The sequence shown here is derived from an EMBL/GenBank/DDBJ whole genome shotgun (WGS) entry which is preliminary data.</text>
</comment>
<accession>A0AA39MKK8</accession>
<name>A0AA39MKK8_ARMTA</name>
<reference evidence="2" key="1">
    <citation type="submission" date="2023-06" db="EMBL/GenBank/DDBJ databases">
        <authorList>
            <consortium name="Lawrence Berkeley National Laboratory"/>
            <person name="Ahrendt S."/>
            <person name="Sahu N."/>
            <person name="Indic B."/>
            <person name="Wong-Bajracharya J."/>
            <person name="Merenyi Z."/>
            <person name="Ke H.-M."/>
            <person name="Monk M."/>
            <person name="Kocsube S."/>
            <person name="Drula E."/>
            <person name="Lipzen A."/>
            <person name="Balint B."/>
            <person name="Henrissat B."/>
            <person name="Andreopoulos B."/>
            <person name="Martin F.M."/>
            <person name="Harder C.B."/>
            <person name="Rigling D."/>
            <person name="Ford K.L."/>
            <person name="Foster G.D."/>
            <person name="Pangilinan J."/>
            <person name="Papanicolaou A."/>
            <person name="Barry K."/>
            <person name="LaButti K."/>
            <person name="Viragh M."/>
            <person name="Koriabine M."/>
            <person name="Yan M."/>
            <person name="Riley R."/>
            <person name="Champramary S."/>
            <person name="Plett K.L."/>
            <person name="Tsai I.J."/>
            <person name="Slot J."/>
            <person name="Sipos G."/>
            <person name="Plett J."/>
            <person name="Nagy L.G."/>
            <person name="Grigoriev I.V."/>
        </authorList>
    </citation>
    <scope>NUCLEOTIDE SEQUENCE</scope>
    <source>
        <strain evidence="2">CCBAS 213</strain>
    </source>
</reference>
<proteinExistence type="predicted"/>
<evidence type="ECO:0000256" key="1">
    <source>
        <dbReference type="SAM" id="MobiDB-lite"/>
    </source>
</evidence>
<dbReference type="AlphaFoldDB" id="A0AA39MKK8"/>
<dbReference type="GeneID" id="85354063"/>
<evidence type="ECO:0000313" key="3">
    <source>
        <dbReference type="Proteomes" id="UP001175211"/>
    </source>
</evidence>
<gene>
    <name evidence="2" type="ORF">EV420DRAFT_1487401</name>
</gene>
<dbReference type="Proteomes" id="UP001175211">
    <property type="component" value="Unassembled WGS sequence"/>
</dbReference>
<sequence>MHKKNSNNPTSSIPIEPLPVQDGDVKRESADIIETDAMPEKHNLNSFFHSFVSSKPVMILPHVFASWEYHTAILLPYPITPFVLADHLGGNENKAERILKYALTAEGTNLYNLFSVQPRNFRYSVMNKSNDGRKIVRASDNVDASFYMVGRVTHCSLENGEYNKEINIQPLGSPSTPIVYKDGLTISSYQKPMEGQKEPKVSTGANEWSDVHKVPMFLGHSKFALTHYPALPLADIKFGDYATVKTAQAPFDSFYEDFGDETPLGVDDTHVMERYSGDITDIPVSVLPSGPVIKCAIRYKIPSTQSPPTYAGPDSDPPKCLIHKDVLYYCEPLKAVLTCYLNYKLNRDIQMNTSTEK</sequence>
<feature type="region of interest" description="Disordered" evidence="1">
    <location>
        <begin position="1"/>
        <end position="23"/>
    </location>
</feature>
<feature type="compositionally biased region" description="Polar residues" evidence="1">
    <location>
        <begin position="1"/>
        <end position="13"/>
    </location>
</feature>
<keyword evidence="3" id="KW-1185">Reference proteome</keyword>
<evidence type="ECO:0000313" key="2">
    <source>
        <dbReference type="EMBL" id="KAK0436850.1"/>
    </source>
</evidence>
<dbReference type="EMBL" id="JAUEPS010000121">
    <property type="protein sequence ID" value="KAK0436850.1"/>
    <property type="molecule type" value="Genomic_DNA"/>
</dbReference>
<protein>
    <submittedName>
        <fullName evidence="2">Uncharacterized protein</fullName>
    </submittedName>
</protein>
<dbReference type="RefSeq" id="XP_060322410.1">
    <property type="nucleotide sequence ID" value="XM_060470515.1"/>
</dbReference>